<evidence type="ECO:0000259" key="1">
    <source>
        <dbReference type="Pfam" id="PF01385"/>
    </source>
</evidence>
<organism evidence="2 3">
    <name type="scientific">Streptomyces alanosinicus</name>
    <dbReference type="NCBI Taxonomy" id="68171"/>
    <lineage>
        <taxon>Bacteria</taxon>
        <taxon>Bacillati</taxon>
        <taxon>Actinomycetota</taxon>
        <taxon>Actinomycetes</taxon>
        <taxon>Kitasatosporales</taxon>
        <taxon>Streptomycetaceae</taxon>
        <taxon>Streptomyces</taxon>
    </lineage>
</organism>
<reference evidence="2" key="2">
    <citation type="submission" date="2020-09" db="EMBL/GenBank/DDBJ databases">
        <authorList>
            <person name="Sun Q."/>
            <person name="Ohkuma M."/>
        </authorList>
    </citation>
    <scope>NUCLEOTIDE SEQUENCE</scope>
    <source>
        <strain evidence="2">JCM 4714</strain>
    </source>
</reference>
<dbReference type="AlphaFoldDB" id="A0A919CZG6"/>
<dbReference type="InterPro" id="IPR001959">
    <property type="entry name" value="Transposase"/>
</dbReference>
<protein>
    <recommendedName>
        <fullName evidence="1">Probable transposase IS891/IS1136/IS1341 domain-containing protein</fullName>
    </recommendedName>
</protein>
<proteinExistence type="predicted"/>
<name>A0A919CZG6_9ACTN</name>
<gene>
    <name evidence="2" type="ORF">GCM10010339_07910</name>
</gene>
<keyword evidence="3" id="KW-1185">Reference proteome</keyword>
<dbReference type="Proteomes" id="UP000655443">
    <property type="component" value="Unassembled WGS sequence"/>
</dbReference>
<evidence type="ECO:0000313" key="2">
    <source>
        <dbReference type="EMBL" id="GHD98898.1"/>
    </source>
</evidence>
<reference evidence="2" key="1">
    <citation type="journal article" date="2014" name="Int. J. Syst. Evol. Microbiol.">
        <title>Complete genome sequence of Corynebacterium casei LMG S-19264T (=DSM 44701T), isolated from a smear-ripened cheese.</title>
        <authorList>
            <consortium name="US DOE Joint Genome Institute (JGI-PGF)"/>
            <person name="Walter F."/>
            <person name="Albersmeier A."/>
            <person name="Kalinowski J."/>
            <person name="Ruckert C."/>
        </authorList>
    </citation>
    <scope>NUCLEOTIDE SEQUENCE</scope>
    <source>
        <strain evidence="2">JCM 4714</strain>
    </source>
</reference>
<feature type="domain" description="Probable transposase IS891/IS1136/IS1341" evidence="1">
    <location>
        <begin position="6"/>
        <end position="59"/>
    </location>
</feature>
<sequence>MAHCTRSNRLNRTLRAVAELKARQARRRLDFTHKLTTDLAKSHGPVAIEDLRVKQMTKSAKGTRNAPGVRVSQKSGLNCAIFDNVPGERRRQLAHKCPAHGPLLVAVSPAGTSQTCGDDADHNASVVIHT</sequence>
<dbReference type="EMBL" id="BMVG01000001">
    <property type="protein sequence ID" value="GHD98898.1"/>
    <property type="molecule type" value="Genomic_DNA"/>
</dbReference>
<evidence type="ECO:0000313" key="3">
    <source>
        <dbReference type="Proteomes" id="UP000655443"/>
    </source>
</evidence>
<dbReference type="Pfam" id="PF01385">
    <property type="entry name" value="OrfB_IS605"/>
    <property type="match status" value="1"/>
</dbReference>
<comment type="caution">
    <text evidence="2">The sequence shown here is derived from an EMBL/GenBank/DDBJ whole genome shotgun (WGS) entry which is preliminary data.</text>
</comment>
<accession>A0A919CZG6</accession>